<feature type="region of interest" description="Disordered" evidence="6">
    <location>
        <begin position="39"/>
        <end position="104"/>
    </location>
</feature>
<evidence type="ECO:0000313" key="8">
    <source>
        <dbReference type="EMBL" id="KAG5278484.1"/>
    </source>
</evidence>
<dbReference type="Gene3D" id="4.10.800.10">
    <property type="entry name" value="Thyroglobulin type-1"/>
    <property type="match status" value="1"/>
</dbReference>
<gene>
    <name evidence="8" type="ORF">AALO_G00099500</name>
</gene>
<dbReference type="Proteomes" id="UP000823561">
    <property type="component" value="Chromosome 7"/>
</dbReference>
<dbReference type="Pfam" id="PF00086">
    <property type="entry name" value="Thyroglobulin_1"/>
    <property type="match status" value="1"/>
</dbReference>
<dbReference type="InterPro" id="IPR036857">
    <property type="entry name" value="Thyroglobulin_1_sf"/>
</dbReference>
<dbReference type="SUPFAM" id="SSF57610">
    <property type="entry name" value="Thyroglobulin type-1 domain"/>
    <property type="match status" value="1"/>
</dbReference>
<organism evidence="8 9">
    <name type="scientific">Alosa alosa</name>
    <name type="common">allis shad</name>
    <dbReference type="NCBI Taxonomy" id="278164"/>
    <lineage>
        <taxon>Eukaryota</taxon>
        <taxon>Metazoa</taxon>
        <taxon>Chordata</taxon>
        <taxon>Craniata</taxon>
        <taxon>Vertebrata</taxon>
        <taxon>Euteleostomi</taxon>
        <taxon>Actinopterygii</taxon>
        <taxon>Neopterygii</taxon>
        <taxon>Teleostei</taxon>
        <taxon>Clupei</taxon>
        <taxon>Clupeiformes</taxon>
        <taxon>Clupeoidei</taxon>
        <taxon>Clupeidae</taxon>
        <taxon>Alosa</taxon>
    </lineage>
</organism>
<keyword evidence="4 5" id="KW-1015">Disulfide bond</keyword>
<dbReference type="InterPro" id="IPR051950">
    <property type="entry name" value="Dev_reg/Prot_inhib"/>
</dbReference>
<evidence type="ECO:0000256" key="6">
    <source>
        <dbReference type="SAM" id="MobiDB-lite"/>
    </source>
</evidence>
<evidence type="ECO:0000313" key="9">
    <source>
        <dbReference type="Proteomes" id="UP000823561"/>
    </source>
</evidence>
<evidence type="ECO:0000256" key="2">
    <source>
        <dbReference type="ARBA" id="ARBA00022525"/>
    </source>
</evidence>
<evidence type="ECO:0000256" key="1">
    <source>
        <dbReference type="ARBA" id="ARBA00004613"/>
    </source>
</evidence>
<comment type="caution">
    <text evidence="8">The sequence shown here is derived from an EMBL/GenBank/DDBJ whole genome shotgun (WGS) entry which is preliminary data.</text>
</comment>
<comment type="caution">
    <text evidence="5">Lacks conserved residue(s) required for the propagation of feature annotation.</text>
</comment>
<comment type="subcellular location">
    <subcellularLocation>
        <location evidence="1">Secreted</location>
    </subcellularLocation>
</comment>
<feature type="domain" description="Thyroglobulin type-1" evidence="7">
    <location>
        <begin position="88"/>
        <end position="131"/>
    </location>
</feature>
<dbReference type="GO" id="GO:0007160">
    <property type="term" value="P:cell-matrix adhesion"/>
    <property type="evidence" value="ECO:0007669"/>
    <property type="project" value="TreeGrafter"/>
</dbReference>
<evidence type="ECO:0000256" key="5">
    <source>
        <dbReference type="PROSITE-ProRule" id="PRU00500"/>
    </source>
</evidence>
<evidence type="ECO:0000256" key="3">
    <source>
        <dbReference type="ARBA" id="ARBA00022737"/>
    </source>
</evidence>
<dbReference type="EMBL" id="JADWDJ010000007">
    <property type="protein sequence ID" value="KAG5278484.1"/>
    <property type="molecule type" value="Genomic_DNA"/>
</dbReference>
<protein>
    <recommendedName>
        <fullName evidence="7">Thyroglobulin type-1 domain-containing protein</fullName>
    </recommendedName>
</protein>
<sequence length="151" mass="15999">MFSAEIFRYSMNVSQAVATETQSATTPRVHTPASAVQVSMAMASSAHPNQSVRRLPVRGTEREPRPPRPTPVATSSSGRGLPWDSLSPPATSTVPTRPMQCHGSLGQCWCVDREGQEITGTRTGPGSRPSCIDQGVPPTPVGPTPRPDVSP</sequence>
<proteinExistence type="predicted"/>
<evidence type="ECO:0000256" key="4">
    <source>
        <dbReference type="ARBA" id="ARBA00023157"/>
    </source>
</evidence>
<evidence type="ECO:0000259" key="7">
    <source>
        <dbReference type="PROSITE" id="PS51162"/>
    </source>
</evidence>
<dbReference type="CDD" id="cd00191">
    <property type="entry name" value="TY"/>
    <property type="match status" value="1"/>
</dbReference>
<feature type="region of interest" description="Disordered" evidence="6">
    <location>
        <begin position="117"/>
        <end position="151"/>
    </location>
</feature>
<feature type="compositionally biased region" description="Pro residues" evidence="6">
    <location>
        <begin position="137"/>
        <end position="151"/>
    </location>
</feature>
<dbReference type="GO" id="GO:0005604">
    <property type="term" value="C:basement membrane"/>
    <property type="evidence" value="ECO:0007669"/>
    <property type="project" value="TreeGrafter"/>
</dbReference>
<accession>A0AAV6GVJ4</accession>
<feature type="disulfide bond" evidence="5">
    <location>
        <begin position="101"/>
        <end position="108"/>
    </location>
</feature>
<keyword evidence="2" id="KW-0964">Secreted</keyword>
<dbReference type="SMART" id="SM00211">
    <property type="entry name" value="TY"/>
    <property type="match status" value="1"/>
</dbReference>
<dbReference type="GO" id="GO:0005615">
    <property type="term" value="C:extracellular space"/>
    <property type="evidence" value="ECO:0007669"/>
    <property type="project" value="TreeGrafter"/>
</dbReference>
<dbReference type="PANTHER" id="PTHR12352:SF3">
    <property type="entry name" value="NIDOGEN-2"/>
    <property type="match status" value="1"/>
</dbReference>
<name>A0AAV6GVJ4_9TELE</name>
<dbReference type="AlphaFoldDB" id="A0AAV6GVJ4"/>
<dbReference type="InterPro" id="IPR000716">
    <property type="entry name" value="Thyroglobulin_1"/>
</dbReference>
<dbReference type="PROSITE" id="PS51162">
    <property type="entry name" value="THYROGLOBULIN_1_2"/>
    <property type="match status" value="1"/>
</dbReference>
<reference evidence="8" key="1">
    <citation type="submission" date="2020-10" db="EMBL/GenBank/DDBJ databases">
        <title>Chromosome-scale genome assembly of the Allis shad, Alosa alosa.</title>
        <authorList>
            <person name="Margot Z."/>
            <person name="Christophe K."/>
            <person name="Cabau C."/>
            <person name="Louis A."/>
            <person name="Berthelot C."/>
            <person name="Parey E."/>
            <person name="Roest Crollius H."/>
            <person name="Montfort J."/>
            <person name="Robinson-Rechavi M."/>
            <person name="Bucao C."/>
            <person name="Bouchez O."/>
            <person name="Gislard M."/>
            <person name="Lluch J."/>
            <person name="Milhes M."/>
            <person name="Lampietro C."/>
            <person name="Lopez Roques C."/>
            <person name="Donnadieu C."/>
            <person name="Braasch I."/>
            <person name="Desvignes T."/>
            <person name="Postlethwait J."/>
            <person name="Bobe J."/>
            <person name="Guiguen Y."/>
        </authorList>
    </citation>
    <scope>NUCLEOTIDE SEQUENCE</scope>
    <source>
        <strain evidence="8">M-15738</strain>
        <tissue evidence="8">Blood</tissue>
    </source>
</reference>
<keyword evidence="9" id="KW-1185">Reference proteome</keyword>
<dbReference type="PANTHER" id="PTHR12352">
    <property type="entry name" value="SECRETED MODULAR CALCIUM-BINDING PROTEIN"/>
    <property type="match status" value="1"/>
</dbReference>
<keyword evidence="3" id="KW-0677">Repeat</keyword>